<keyword evidence="2" id="KW-1185">Reference proteome</keyword>
<name>A0ACD4DH33_9NOCA</name>
<organism evidence="1 2">
    <name type="scientific">Rhodococcus sacchari</name>
    <dbReference type="NCBI Taxonomy" id="2962047"/>
    <lineage>
        <taxon>Bacteria</taxon>
        <taxon>Bacillati</taxon>
        <taxon>Actinomycetota</taxon>
        <taxon>Actinomycetes</taxon>
        <taxon>Mycobacteriales</taxon>
        <taxon>Nocardiaceae</taxon>
        <taxon>Rhodococcus</taxon>
    </lineage>
</organism>
<protein>
    <submittedName>
        <fullName evidence="1">Winged helix-turn-helix domain-containing protein</fullName>
    </submittedName>
</protein>
<dbReference type="EMBL" id="CP107551">
    <property type="protein sequence ID" value="UYP19359.1"/>
    <property type="molecule type" value="Genomic_DNA"/>
</dbReference>
<reference evidence="1" key="1">
    <citation type="submission" date="2022-10" db="EMBL/GenBank/DDBJ databases">
        <title>Rhodococcus ferula Z13 complete genome.</title>
        <authorList>
            <person name="Long X."/>
            <person name="Zang M."/>
        </authorList>
    </citation>
    <scope>NUCLEOTIDE SEQUENCE</scope>
    <source>
        <strain evidence="1">Z13</strain>
    </source>
</reference>
<sequence length="177" mass="18842">MTISPVAPPVTGGSTDSPELVLIVHVSDTDAGSAGDLAALADALRETALDMLPGARTRTLLSAGPASLVIDLPARGLVLDGTRVELSHTEFEILSYLVRQPRVVVTRASLRPLGTGYSGNDPLDADRGNRSVDVHVSRIRSKLGRFGNIITTVRGSGYRYDPDPRVFVVEALDRRTA</sequence>
<evidence type="ECO:0000313" key="2">
    <source>
        <dbReference type="Proteomes" id="UP001156484"/>
    </source>
</evidence>
<gene>
    <name evidence="1" type="ORF">OED52_01930</name>
</gene>
<proteinExistence type="predicted"/>
<dbReference type="Proteomes" id="UP001156484">
    <property type="component" value="Chromosome"/>
</dbReference>
<accession>A0ACD4DH33</accession>
<evidence type="ECO:0000313" key="1">
    <source>
        <dbReference type="EMBL" id="UYP19359.1"/>
    </source>
</evidence>